<proteinExistence type="predicted"/>
<accession>A0A542DE08</accession>
<sequence>MHRFYDQPGPSWLGWLLMTVTMVLFWGGLISVVVVLVRRFARQAPPSTGPRSDSAEEVLAGRFARGEIDEDEYRKRRDALRE</sequence>
<name>A0A542DE08_AMYCI</name>
<dbReference type="Pfam" id="PF09851">
    <property type="entry name" value="SHOCT"/>
    <property type="match status" value="1"/>
</dbReference>
<keyword evidence="1" id="KW-0812">Transmembrane</keyword>
<dbReference type="RefSeq" id="WP_141996130.1">
    <property type="nucleotide sequence ID" value="NZ_VFML01000001.1"/>
</dbReference>
<keyword evidence="1" id="KW-0472">Membrane</keyword>
<dbReference type="EMBL" id="VFML01000001">
    <property type="protein sequence ID" value="TQJ01300.1"/>
    <property type="molecule type" value="Genomic_DNA"/>
</dbReference>
<evidence type="ECO:0000313" key="3">
    <source>
        <dbReference type="EMBL" id="TQJ01300.1"/>
    </source>
</evidence>
<dbReference type="OrthoDB" id="3748887at2"/>
<evidence type="ECO:0000256" key="1">
    <source>
        <dbReference type="SAM" id="Phobius"/>
    </source>
</evidence>
<reference evidence="3 4" key="1">
    <citation type="submission" date="2019-06" db="EMBL/GenBank/DDBJ databases">
        <title>Sequencing the genomes of 1000 actinobacteria strains.</title>
        <authorList>
            <person name="Klenk H.-P."/>
        </authorList>
    </citation>
    <scope>NUCLEOTIDE SEQUENCE [LARGE SCALE GENOMIC DNA]</scope>
    <source>
        <strain evidence="3 4">DSM 45679</strain>
    </source>
</reference>
<protein>
    <submittedName>
        <fullName evidence="3">Putative membrane protein</fullName>
    </submittedName>
</protein>
<organism evidence="3 4">
    <name type="scientific">Amycolatopsis cihanbeyliensis</name>
    <dbReference type="NCBI Taxonomy" id="1128664"/>
    <lineage>
        <taxon>Bacteria</taxon>
        <taxon>Bacillati</taxon>
        <taxon>Actinomycetota</taxon>
        <taxon>Actinomycetes</taxon>
        <taxon>Pseudonocardiales</taxon>
        <taxon>Pseudonocardiaceae</taxon>
        <taxon>Amycolatopsis</taxon>
    </lineage>
</organism>
<keyword evidence="1" id="KW-1133">Transmembrane helix</keyword>
<dbReference type="Proteomes" id="UP000320876">
    <property type="component" value="Unassembled WGS sequence"/>
</dbReference>
<evidence type="ECO:0000259" key="2">
    <source>
        <dbReference type="Pfam" id="PF09851"/>
    </source>
</evidence>
<feature type="domain" description="SHOCT" evidence="2">
    <location>
        <begin position="55"/>
        <end position="80"/>
    </location>
</feature>
<keyword evidence="4" id="KW-1185">Reference proteome</keyword>
<comment type="caution">
    <text evidence="3">The sequence shown here is derived from an EMBL/GenBank/DDBJ whole genome shotgun (WGS) entry which is preliminary data.</text>
</comment>
<evidence type="ECO:0000313" key="4">
    <source>
        <dbReference type="Proteomes" id="UP000320876"/>
    </source>
</evidence>
<gene>
    <name evidence="3" type="ORF">FB471_0974</name>
</gene>
<dbReference type="InterPro" id="IPR018649">
    <property type="entry name" value="SHOCT"/>
</dbReference>
<feature type="transmembrane region" description="Helical" evidence="1">
    <location>
        <begin position="12"/>
        <end position="37"/>
    </location>
</feature>
<dbReference type="AlphaFoldDB" id="A0A542DE08"/>